<feature type="coiled-coil region" evidence="1">
    <location>
        <begin position="90"/>
        <end position="142"/>
    </location>
</feature>
<comment type="caution">
    <text evidence="3">The sequence shown here is derived from an EMBL/GenBank/DDBJ whole genome shotgun (WGS) entry which is preliminary data.</text>
</comment>
<dbReference type="OMA" id="KCTGPAI"/>
<dbReference type="InterPro" id="IPR029787">
    <property type="entry name" value="Nucleotide_cyclase"/>
</dbReference>
<feature type="compositionally biased region" description="Low complexity" evidence="2">
    <location>
        <begin position="1376"/>
        <end position="1400"/>
    </location>
</feature>
<organism evidence="3 4">
    <name type="scientific">Leptomonas seymouri</name>
    <dbReference type="NCBI Taxonomy" id="5684"/>
    <lineage>
        <taxon>Eukaryota</taxon>
        <taxon>Discoba</taxon>
        <taxon>Euglenozoa</taxon>
        <taxon>Kinetoplastea</taxon>
        <taxon>Metakinetoplastina</taxon>
        <taxon>Trypanosomatida</taxon>
        <taxon>Trypanosomatidae</taxon>
        <taxon>Leishmaniinae</taxon>
        <taxon>Leptomonas</taxon>
    </lineage>
</organism>
<feature type="region of interest" description="Disordered" evidence="2">
    <location>
        <begin position="1148"/>
        <end position="1209"/>
    </location>
</feature>
<keyword evidence="4" id="KW-1185">Reference proteome</keyword>
<feature type="region of interest" description="Disordered" evidence="2">
    <location>
        <begin position="1301"/>
        <end position="1400"/>
    </location>
</feature>
<protein>
    <recommendedName>
        <fullName evidence="5">Adenylyl cyclase</fullName>
    </recommendedName>
</protein>
<sequence>MSSPCASRGVAAIEFSAEKEAHLTALILQKHEAAKRIEALEAEVADLRRKLQQSAASPTLWGADGAAQPNQSNDRAAAQHARMAEISTWNEELIRTVEKLQNALIRLEADSKVQAITLTDKVNQLHEENVRLLTENDSLKARVGDDVLRQRQTNRIEMAFERARIAAQVRAAGLQRLEAAEASLMEAHDDTYHVQRWDALLLPQRDVSFVFHNVSAITFPLNGIEEFIVSVYQQFLFYSSSCCHGYRVGFYKGMEVFAFQSPSDALLFAKESHEQLVGLSWPSRAESVPYFSSIIENDTVLFKGPRIHTCIYACSPESCVDPVSGKYSFFGPEVLEAALAAIEQAPIGEIAVNERWAQLICKQSRMREDRAVPAQGDTADLRESLGPQWDVVSLPGAHHIVASLLPVQLKSRRGVQANVLYPSRKYPCLELKDSAEEARMIVKAMKGALSQTVERLEDTGKGMKGGGLIMQQMRRRANFLQEAGLASLEQALGTGKKSGFSESAAQLLELFSLQQEHQNVIALYRKTEGAAASLERDMMESEDRFEISKHKTLDASETAYACTIDTGSDDIWKRILLKSISDEQFESIRNTIRAHIHNAAKVHFGFLMNGNYSDVFTYVFRDAEEALAFVSEIYIKVNRTGTKYAHTSLGKGRDIFLFRAGVACGPMSTIYRNLENGVLKCTGPAIRLSGTLCDLAESGEILAMEDVIRIFYSKNENLLDSQYNIVKQGAQFVGSSDAPAVVHSILPRPFAYRRPQLRISGRGPMQREKIHLPYRSALAALKLHQDGLPRQVVLDMMQQQQLRLEYAEAALMSAEDEYEQSHEVGRDNATLLRNPWVLLCQPQAEEKTGSTAAARRTLVRFKTAEELEADLMHATRPIAPLAFLYIDVANLNAITQSVEPALLKRTWDHYNYIVQSTLRSFDGFVAKTNSVTAYLVVFEGAGMALEAARQIQLELVQTCWPVELRPIEATLQVKDPKTNTVLFNGPRAQMAVHVSNQYTWRPVPVTVAGKSNFSAGDSESVPANSLGPDLSAVHISGVGVDEAFILGRHAHGGEIRLSRPLLEAVGRHPSGKLLLEQLSMEVVVAPSVIRPAEDAAGPHASSAEGATTEKTGKSKVVATNMFSEECVASVPLRLHGRLAIMLPPRAFEGSGSAAKSSEEVTPATGSANNAAGNRGGSNGIMQKASPLPKTKGRAKPGQAGGNTPEEQGITSIAAGSTSSAVGMASSTLAKATPLISTLSHQGSWIKDPQESSNPLPAASATNWGSDEEQASACLTAAGVHNEAKKIQKAMQSVLKLFVPPRRRSLSSSSEGASEGSTSELRTSVSITSTPVSVFEGDNGDAVDSSGVGTDGKSSRPLSDIRGGALRRRFSKEEPAEAAASKPAAGGKRGAASATASRRSGAANSVLDQYTRFLDFSRYVVAMLVNALVIGTEQRTPPPLPLLASGAGDEAASGKSGLAPVAGSSGAFKDGHGAGALVGGRVKSGQGGEHSLSLVPSPPGRLGGKALGLAPPPAGTPQPPADGKAGDAAMKGFTVNREKPFQSALDYINDACRSLIQTSGTDTRRPAPIPAAPPSKPKPFSGRLASRRH</sequence>
<feature type="coiled-coil region" evidence="1">
    <location>
        <begin position="23"/>
        <end position="57"/>
    </location>
</feature>
<feature type="region of interest" description="Disordered" evidence="2">
    <location>
        <begin position="1477"/>
        <end position="1524"/>
    </location>
</feature>
<feature type="region of interest" description="Disordered" evidence="2">
    <location>
        <begin position="1243"/>
        <end position="1264"/>
    </location>
</feature>
<keyword evidence="1" id="KW-0175">Coiled coil</keyword>
<feature type="region of interest" description="Disordered" evidence="2">
    <location>
        <begin position="1433"/>
        <end position="1457"/>
    </location>
</feature>
<feature type="compositionally biased region" description="Low complexity" evidence="2">
    <location>
        <begin position="1305"/>
        <end position="1333"/>
    </location>
</feature>
<evidence type="ECO:0000313" key="4">
    <source>
        <dbReference type="Proteomes" id="UP000038009"/>
    </source>
</evidence>
<evidence type="ECO:0000313" key="3">
    <source>
        <dbReference type="EMBL" id="KPI87492.1"/>
    </source>
</evidence>
<proteinExistence type="predicted"/>
<dbReference type="VEuPathDB" id="TriTrypDB:Lsey_0086_0180"/>
<dbReference type="EMBL" id="LJSK01000086">
    <property type="protein sequence ID" value="KPI87492.1"/>
    <property type="molecule type" value="Genomic_DNA"/>
</dbReference>
<accession>A0A0N1I4T5</accession>
<reference evidence="3 4" key="1">
    <citation type="journal article" date="2015" name="PLoS Pathog.">
        <title>Leptomonas seymouri: Adaptations to the Dixenous Life Cycle Analyzed by Genome Sequencing, Transcriptome Profiling and Co-infection with Leishmania donovani.</title>
        <authorList>
            <person name="Kraeva N."/>
            <person name="Butenko A."/>
            <person name="Hlavacova J."/>
            <person name="Kostygov A."/>
            <person name="Myskova J."/>
            <person name="Grybchuk D."/>
            <person name="Lestinova T."/>
            <person name="Votypka J."/>
            <person name="Volf P."/>
            <person name="Opperdoes F."/>
            <person name="Flegontov P."/>
            <person name="Lukes J."/>
            <person name="Yurchenko V."/>
        </authorList>
    </citation>
    <scope>NUCLEOTIDE SEQUENCE [LARGE SCALE GENOMIC DNA]</scope>
    <source>
        <strain evidence="3 4">ATCC 30220</strain>
    </source>
</reference>
<gene>
    <name evidence="3" type="ORF">ABL78_3441</name>
</gene>
<feature type="compositionally biased region" description="Pro residues" evidence="2">
    <location>
        <begin position="1566"/>
        <end position="1576"/>
    </location>
</feature>
<evidence type="ECO:0000256" key="1">
    <source>
        <dbReference type="SAM" id="Coils"/>
    </source>
</evidence>
<dbReference type="OrthoDB" id="2021138at2759"/>
<evidence type="ECO:0000256" key="2">
    <source>
        <dbReference type="SAM" id="MobiDB-lite"/>
    </source>
</evidence>
<feature type="compositionally biased region" description="Pro residues" evidence="2">
    <location>
        <begin position="1509"/>
        <end position="1519"/>
    </location>
</feature>
<feature type="region of interest" description="Disordered" evidence="2">
    <location>
        <begin position="1555"/>
        <end position="1588"/>
    </location>
</feature>
<dbReference type="SUPFAM" id="SSF55073">
    <property type="entry name" value="Nucleotide cyclase"/>
    <property type="match status" value="2"/>
</dbReference>
<feature type="compositionally biased region" description="Low complexity" evidence="2">
    <location>
        <begin position="1163"/>
        <end position="1172"/>
    </location>
</feature>
<dbReference type="Proteomes" id="UP000038009">
    <property type="component" value="Unassembled WGS sequence"/>
</dbReference>
<name>A0A0N1I4T5_LEPSE</name>
<feature type="compositionally biased region" description="Polar residues" evidence="2">
    <location>
        <begin position="1250"/>
        <end position="1264"/>
    </location>
</feature>
<dbReference type="Gene3D" id="3.30.70.1230">
    <property type="entry name" value="Nucleotide cyclase"/>
    <property type="match status" value="2"/>
</dbReference>
<evidence type="ECO:0008006" key="5">
    <source>
        <dbReference type="Google" id="ProtNLM"/>
    </source>
</evidence>